<keyword evidence="2" id="KW-1185">Reference proteome</keyword>
<dbReference type="InterPro" id="IPR029058">
    <property type="entry name" value="AB_hydrolase_fold"/>
</dbReference>
<reference evidence="1" key="1">
    <citation type="submission" date="2022-06" db="EMBL/GenBank/DDBJ databases">
        <authorList>
            <person name="Dietemann V."/>
            <person name="Ory F."/>
            <person name="Dainat B."/>
            <person name="Oberhansli S."/>
        </authorList>
    </citation>
    <scope>NUCLEOTIDE SEQUENCE</scope>
    <source>
        <strain evidence="1">Ena-SAMPLE-TAB-26-04-2022-14:26:32:270-5432</strain>
    </source>
</reference>
<gene>
    <name evidence="1" type="ORF">WJ0W_006462</name>
</gene>
<sequence>MSFIFCGRPSSLFPVPGLSVPIVIAAGDKEPYRPELQSLCLHRDIKHSSLLTVRGGHHMLPVTHPEAVAEALALLEKRIDIHQR</sequence>
<name>A0ABN8UDR1_9BACL</name>
<dbReference type="EMBL" id="CALYLO010000015">
    <property type="protein sequence ID" value="CAH8249276.1"/>
    <property type="molecule type" value="Genomic_DNA"/>
</dbReference>
<dbReference type="Gene3D" id="3.40.50.1820">
    <property type="entry name" value="alpha/beta hydrolase"/>
    <property type="match status" value="1"/>
</dbReference>
<keyword evidence="1" id="KW-0378">Hydrolase</keyword>
<accession>A0ABN8UDR1</accession>
<evidence type="ECO:0000313" key="2">
    <source>
        <dbReference type="Proteomes" id="UP001154322"/>
    </source>
</evidence>
<organism evidence="1 2">
    <name type="scientific">Paenibacillus melissococcoides</name>
    <dbReference type="NCBI Taxonomy" id="2912268"/>
    <lineage>
        <taxon>Bacteria</taxon>
        <taxon>Bacillati</taxon>
        <taxon>Bacillota</taxon>
        <taxon>Bacilli</taxon>
        <taxon>Bacillales</taxon>
        <taxon>Paenibacillaceae</taxon>
        <taxon>Paenibacillus</taxon>
    </lineage>
</organism>
<dbReference type="RefSeq" id="WP_213426080.1">
    <property type="nucleotide sequence ID" value="NZ_AP031286.1"/>
</dbReference>
<protein>
    <submittedName>
        <fullName evidence="1">Alpha/beta hydrolase</fullName>
    </submittedName>
</protein>
<comment type="caution">
    <text evidence="1">The sequence shown here is derived from an EMBL/GenBank/DDBJ whole genome shotgun (WGS) entry which is preliminary data.</text>
</comment>
<evidence type="ECO:0000313" key="1">
    <source>
        <dbReference type="EMBL" id="CAH8249276.1"/>
    </source>
</evidence>
<proteinExistence type="predicted"/>
<dbReference type="SUPFAM" id="SSF53474">
    <property type="entry name" value="alpha/beta-Hydrolases"/>
    <property type="match status" value="1"/>
</dbReference>
<dbReference type="GO" id="GO:0016787">
    <property type="term" value="F:hydrolase activity"/>
    <property type="evidence" value="ECO:0007669"/>
    <property type="project" value="UniProtKB-KW"/>
</dbReference>
<dbReference type="Proteomes" id="UP001154322">
    <property type="component" value="Unassembled WGS sequence"/>
</dbReference>